<organism evidence="8 9">
    <name type="scientific">Sulfurospirillum deleyianum (strain ATCC 51133 / DSM 6946 / 5175)</name>
    <dbReference type="NCBI Taxonomy" id="525898"/>
    <lineage>
        <taxon>Bacteria</taxon>
        <taxon>Pseudomonadati</taxon>
        <taxon>Campylobacterota</taxon>
        <taxon>Epsilonproteobacteria</taxon>
        <taxon>Campylobacterales</taxon>
        <taxon>Sulfurospirillaceae</taxon>
        <taxon>Sulfurospirillum</taxon>
    </lineage>
</organism>
<dbReference type="KEGG" id="sdl:Sdel_0790"/>
<evidence type="ECO:0000313" key="8">
    <source>
        <dbReference type="EMBL" id="ACZ11821.1"/>
    </source>
</evidence>
<dbReference type="GO" id="GO:0009279">
    <property type="term" value="C:cell outer membrane"/>
    <property type="evidence" value="ECO:0007669"/>
    <property type="project" value="UniProtKB-SubCell"/>
</dbReference>
<reference evidence="8 9" key="2">
    <citation type="journal article" date="2010" name="Stand. Genomic Sci.">
        <title>Complete genome sequence of Sulfurospirillum deleyianum type strain (5175).</title>
        <authorList>
            <person name="Sikorski J."/>
            <person name="Lapidus A."/>
            <person name="Copeland A."/>
            <person name="Glavina Del Rio T."/>
            <person name="Nolan M."/>
            <person name="Lucas S."/>
            <person name="Chen F."/>
            <person name="Tice H."/>
            <person name="Cheng J.F."/>
            <person name="Saunders E."/>
            <person name="Bruce D."/>
            <person name="Goodwin L."/>
            <person name="Pitluck S."/>
            <person name="Ovchinnikova G."/>
            <person name="Pati A."/>
            <person name="Ivanova N."/>
            <person name="Mavromatis K."/>
            <person name="Chen A."/>
            <person name="Palaniappan K."/>
            <person name="Chain P."/>
            <person name="Land M."/>
            <person name="Hauser L."/>
            <person name="Chang Y.J."/>
            <person name="Jeffries C.D."/>
            <person name="Brettin T."/>
            <person name="Detter J.C."/>
            <person name="Han C."/>
            <person name="Rohde M."/>
            <person name="Lang E."/>
            <person name="Spring S."/>
            <person name="Goker M."/>
            <person name="Bristow J."/>
            <person name="Eisen J.A."/>
            <person name="Markowitz V."/>
            <person name="Hugenholtz P."/>
            <person name="Kyrpides N.C."/>
            <person name="Klenk H.P."/>
        </authorList>
    </citation>
    <scope>NUCLEOTIDE SEQUENCE [LARGE SCALE GENOMIC DNA]</scope>
    <source>
        <strain evidence="9">ATCC 51133 / DSM 6946 / 5175</strain>
    </source>
</reference>
<dbReference type="eggNOG" id="COG1538">
    <property type="taxonomic scope" value="Bacteria"/>
</dbReference>
<dbReference type="InterPro" id="IPR003423">
    <property type="entry name" value="OMP_efflux"/>
</dbReference>
<evidence type="ECO:0000256" key="3">
    <source>
        <dbReference type="ARBA" id="ARBA00022448"/>
    </source>
</evidence>
<keyword evidence="9" id="KW-1185">Reference proteome</keyword>
<keyword evidence="3" id="KW-0813">Transport</keyword>
<dbReference type="Gene3D" id="1.20.1600.10">
    <property type="entry name" value="Outer membrane efflux proteins (OEP)"/>
    <property type="match status" value="1"/>
</dbReference>
<evidence type="ECO:0000256" key="4">
    <source>
        <dbReference type="ARBA" id="ARBA00022452"/>
    </source>
</evidence>
<dbReference type="PANTHER" id="PTHR30026">
    <property type="entry name" value="OUTER MEMBRANE PROTEIN TOLC"/>
    <property type="match status" value="1"/>
</dbReference>
<keyword evidence="5" id="KW-0812">Transmembrane</keyword>
<evidence type="ECO:0000256" key="2">
    <source>
        <dbReference type="ARBA" id="ARBA00007613"/>
    </source>
</evidence>
<dbReference type="GO" id="GO:1990281">
    <property type="term" value="C:efflux pump complex"/>
    <property type="evidence" value="ECO:0007669"/>
    <property type="project" value="TreeGrafter"/>
</dbReference>
<dbReference type="GO" id="GO:0015562">
    <property type="term" value="F:efflux transmembrane transporter activity"/>
    <property type="evidence" value="ECO:0007669"/>
    <property type="project" value="InterPro"/>
</dbReference>
<dbReference type="PANTHER" id="PTHR30026:SF22">
    <property type="entry name" value="OUTER MEMBRANE EFFLUX PROTEIN"/>
    <property type="match status" value="1"/>
</dbReference>
<evidence type="ECO:0000313" key="9">
    <source>
        <dbReference type="Proteomes" id="UP000002222"/>
    </source>
</evidence>
<gene>
    <name evidence="8" type="ordered locus">Sdel_0790</name>
</gene>
<dbReference type="AlphaFoldDB" id="D1B151"/>
<evidence type="ECO:0000256" key="5">
    <source>
        <dbReference type="ARBA" id="ARBA00022692"/>
    </source>
</evidence>
<dbReference type="STRING" id="525898.Sdel_0790"/>
<dbReference type="RefSeq" id="WP_012856585.1">
    <property type="nucleotide sequence ID" value="NC_013512.1"/>
</dbReference>
<proteinExistence type="inferred from homology"/>
<keyword evidence="7" id="KW-0998">Cell outer membrane</keyword>
<dbReference type="GO" id="GO:0015288">
    <property type="term" value="F:porin activity"/>
    <property type="evidence" value="ECO:0007669"/>
    <property type="project" value="TreeGrafter"/>
</dbReference>
<protein>
    <submittedName>
        <fullName evidence="8">Type I secretion outer membrane protein, TolC family</fullName>
    </submittedName>
</protein>
<name>D1B151_SULD5</name>
<dbReference type="Proteomes" id="UP000002222">
    <property type="component" value="Chromosome"/>
</dbReference>
<dbReference type="InterPro" id="IPR051906">
    <property type="entry name" value="TolC-like"/>
</dbReference>
<evidence type="ECO:0000256" key="7">
    <source>
        <dbReference type="ARBA" id="ARBA00023237"/>
    </source>
</evidence>
<comment type="similarity">
    <text evidence="2">Belongs to the outer membrane factor (OMF) (TC 1.B.17) family.</text>
</comment>
<dbReference type="Pfam" id="PF02321">
    <property type="entry name" value="OEP"/>
    <property type="match status" value="2"/>
</dbReference>
<accession>D1B151</accession>
<evidence type="ECO:0000256" key="1">
    <source>
        <dbReference type="ARBA" id="ARBA00004442"/>
    </source>
</evidence>
<dbReference type="HOGENOM" id="CLU_012817_0_0_7"/>
<reference evidence="9" key="1">
    <citation type="submission" date="2009-11" db="EMBL/GenBank/DDBJ databases">
        <title>The complete genome of Sulfurospirillum deleyianum DSM 6946.</title>
        <authorList>
            <consortium name="US DOE Joint Genome Institute (JGI-PGF)"/>
            <person name="Lucas S."/>
            <person name="Copeland A."/>
            <person name="Lapidus A."/>
            <person name="Glavina del Rio T."/>
            <person name="Dalin E."/>
            <person name="Tice H."/>
            <person name="Bruce D."/>
            <person name="Goodwin L."/>
            <person name="Pitluck S."/>
            <person name="Kyrpides N."/>
            <person name="Mavromatis K."/>
            <person name="Ivanova N."/>
            <person name="Ovchinnikova G."/>
            <person name="Munk A.C."/>
            <person name="Lu M."/>
            <person name="Brettin T."/>
            <person name="Detter J.C."/>
            <person name="Han C."/>
            <person name="Tapia R."/>
            <person name="Larimer F."/>
            <person name="Land M."/>
            <person name="Hauser L."/>
            <person name="Markowitz V."/>
            <person name="Cheng J.F."/>
            <person name="Hugenholtz P."/>
            <person name="Woyke T."/>
            <person name="Wu D."/>
            <person name="Aumann P."/>
            <person name="Schneider S."/>
            <person name="Lang E."/>
            <person name="Spring S."/>
            <person name="Klenk H.P."/>
            <person name="Eisen J.A."/>
        </authorList>
    </citation>
    <scope>NUCLEOTIDE SEQUENCE [LARGE SCALE GENOMIC DNA]</scope>
    <source>
        <strain evidence="9">ATCC 51133 / DSM 6946 / 5175</strain>
    </source>
</reference>
<keyword evidence="6" id="KW-0472">Membrane</keyword>
<dbReference type="SUPFAM" id="SSF56954">
    <property type="entry name" value="Outer membrane efflux proteins (OEP)"/>
    <property type="match status" value="1"/>
</dbReference>
<comment type="subcellular location">
    <subcellularLocation>
        <location evidence="1">Cell outer membrane</location>
    </subcellularLocation>
</comment>
<sequence length="440" mass="49636">MRLSKIVSVVLVGLPIAAFSLTLEEGVQSILSSNPTFKESVETYRGVLKEYNIAENGYFPTLDLVGSYGYEKVKTSTGIDNDGLMDETSLVLNQNLFNGFATENTIHQQKSRLDAAAFGVAERADRTILSFVNAYIMLLKHKDLLVLAQENVKTHEAIYKQIKERSDAGFGRLSETQQAGSRYTLAQSNLIAQENNYRDAISTFEKLYGKRVEADELAKPIFNATVPANFDLIKEKSFTCNPSIKVQQSNIRLADALHEGSKAAFYPKVDLELAGTVEHDTDGIDGRDETYSALLKFRYNLYNKGADLLNKEKYAVLMLKEKETLANLQRGLMESVTFSWESYSSTQKRIALLKEHRDFSQQTLNSYQQEFAIGKRDLINMLDAEGEYYSARQALVEAEATFAYAQYRLLDNMGVLTEYFYDDFGKTYHVPVCSHKSTSF</sequence>
<dbReference type="OrthoDB" id="9814637at2"/>
<dbReference type="InterPro" id="IPR010130">
    <property type="entry name" value="T1SS_OMP_TolC"/>
</dbReference>
<evidence type="ECO:0000256" key="6">
    <source>
        <dbReference type="ARBA" id="ARBA00023136"/>
    </source>
</evidence>
<keyword evidence="4" id="KW-1134">Transmembrane beta strand</keyword>
<dbReference type="NCBIfam" id="TIGR01844">
    <property type="entry name" value="type_I_sec_TolC"/>
    <property type="match status" value="1"/>
</dbReference>
<dbReference type="EMBL" id="CP001816">
    <property type="protein sequence ID" value="ACZ11821.1"/>
    <property type="molecule type" value="Genomic_DNA"/>
</dbReference>